<evidence type="ECO:0000259" key="4">
    <source>
        <dbReference type="PROSITE" id="PS50932"/>
    </source>
</evidence>
<evidence type="ECO:0000313" key="6">
    <source>
        <dbReference type="EMBL" id="MDQ0275467.1"/>
    </source>
</evidence>
<dbReference type="Gene3D" id="3.40.50.2300">
    <property type="match status" value="2"/>
</dbReference>
<keyword evidence="1" id="KW-0805">Transcription regulation</keyword>
<comment type="caution">
    <text evidence="6">The sequence shown here is derived from an EMBL/GenBank/DDBJ whole genome shotgun (WGS) entry which is preliminary data.</text>
</comment>
<dbReference type="Pfam" id="PF00356">
    <property type="entry name" value="LacI"/>
    <property type="match status" value="1"/>
</dbReference>
<dbReference type="SMART" id="SM00354">
    <property type="entry name" value="HTH_LACI"/>
    <property type="match status" value="1"/>
</dbReference>
<evidence type="ECO:0000313" key="7">
    <source>
        <dbReference type="Proteomes" id="UP001236559"/>
    </source>
</evidence>
<name>A0ABU0AXF3_9FIRM</name>
<evidence type="ECO:0000256" key="2">
    <source>
        <dbReference type="ARBA" id="ARBA00023125"/>
    </source>
</evidence>
<dbReference type="PROSITE" id="PS50932">
    <property type="entry name" value="HTH_LACI_2"/>
    <property type="match status" value="1"/>
</dbReference>
<evidence type="ECO:0000256" key="1">
    <source>
        <dbReference type="ARBA" id="ARBA00023015"/>
    </source>
</evidence>
<dbReference type="Pfam" id="PF13377">
    <property type="entry name" value="Peripla_BP_3"/>
    <property type="match status" value="1"/>
</dbReference>
<organism evidence="6 7">
    <name type="scientific">Peptoniphilus koenoeneniae</name>
    <dbReference type="NCBI Taxonomy" id="507751"/>
    <lineage>
        <taxon>Bacteria</taxon>
        <taxon>Bacillati</taxon>
        <taxon>Bacillota</taxon>
        <taxon>Tissierellia</taxon>
        <taxon>Tissierellales</taxon>
        <taxon>Peptoniphilaceae</taxon>
        <taxon>Peptoniphilus</taxon>
    </lineage>
</organism>
<dbReference type="SUPFAM" id="SSF47413">
    <property type="entry name" value="lambda repressor-like DNA-binding domains"/>
    <property type="match status" value="1"/>
</dbReference>
<dbReference type="CDD" id="cd01392">
    <property type="entry name" value="HTH_LacI"/>
    <property type="match status" value="1"/>
</dbReference>
<dbReference type="EMBL" id="JAUSTN010000007">
    <property type="protein sequence ID" value="MDQ0275467.1"/>
    <property type="molecule type" value="Genomic_DNA"/>
</dbReference>
<reference evidence="6 7" key="1">
    <citation type="submission" date="2023-07" db="EMBL/GenBank/DDBJ databases">
        <title>Genomic Encyclopedia of Type Strains, Phase IV (KMG-IV): sequencing the most valuable type-strain genomes for metagenomic binning, comparative biology and taxonomic classification.</title>
        <authorList>
            <person name="Goeker M."/>
        </authorList>
    </citation>
    <scope>NUCLEOTIDE SEQUENCE [LARGE SCALE GENOMIC DNA]</scope>
    <source>
        <strain evidence="6 7">DSM 22616</strain>
    </source>
</reference>
<dbReference type="Gene3D" id="1.10.260.40">
    <property type="entry name" value="lambda repressor-like DNA-binding domains"/>
    <property type="match status" value="1"/>
</dbReference>
<dbReference type="PROSITE" id="PS50943">
    <property type="entry name" value="HTH_CROC1"/>
    <property type="match status" value="1"/>
</dbReference>
<dbReference type="InterPro" id="IPR010982">
    <property type="entry name" value="Lambda_DNA-bd_dom_sf"/>
</dbReference>
<protein>
    <submittedName>
        <fullName evidence="6">LacI family transcriptional regulator</fullName>
    </submittedName>
</protein>
<sequence length="334" mass="37578">MASTIKDVAKMADVSISTVSRVINESKPVSPEAKKRVLHAIEVLDYKPNEVARSLVTKKSNLIGVIVSDIGSNYVAQILRGVEEIGRMYNYDIILSSSYGDGQIEVKFAKLLLQKQVEGIIVISDTLNNKLLYKLEESKKPYIVLNRFYNIDEHYSVGINNKKATYDMTKYLIEKGHKNIACLIVRKDFDRTEEKYKVEGYKKALGENSLKENIIELNGIKENDIENEIENIVEKIKKEKLSALICSQDEIAIHVSNYLSDRGINVPKDVSVTAYGGSYITTIHRPKLTAVKVPYYDIGAVAIRSILKEIKGESDSENVMLPARILEGQSVKKF</sequence>
<dbReference type="InterPro" id="IPR001387">
    <property type="entry name" value="Cro/C1-type_HTH"/>
</dbReference>
<accession>A0ABU0AXF3</accession>
<dbReference type="RefSeq" id="WP_023055908.1">
    <property type="nucleotide sequence ID" value="NZ_JAUSTN010000007.1"/>
</dbReference>
<dbReference type="InterPro" id="IPR000843">
    <property type="entry name" value="HTH_LacI"/>
</dbReference>
<feature type="domain" description="HTH cro/C1-type" evidence="5">
    <location>
        <begin position="4"/>
        <end position="47"/>
    </location>
</feature>
<feature type="domain" description="HTH lacI-type" evidence="4">
    <location>
        <begin position="3"/>
        <end position="57"/>
    </location>
</feature>
<dbReference type="SUPFAM" id="SSF53822">
    <property type="entry name" value="Periplasmic binding protein-like I"/>
    <property type="match status" value="1"/>
</dbReference>
<dbReference type="Proteomes" id="UP001236559">
    <property type="component" value="Unassembled WGS sequence"/>
</dbReference>
<keyword evidence="2" id="KW-0238">DNA-binding</keyword>
<keyword evidence="7" id="KW-1185">Reference proteome</keyword>
<evidence type="ECO:0000259" key="5">
    <source>
        <dbReference type="PROSITE" id="PS50943"/>
    </source>
</evidence>
<dbReference type="InterPro" id="IPR028082">
    <property type="entry name" value="Peripla_BP_I"/>
</dbReference>
<dbReference type="PANTHER" id="PTHR30146:SF149">
    <property type="entry name" value="HTH-TYPE TRANSCRIPTIONAL REGULATOR EBGR"/>
    <property type="match status" value="1"/>
</dbReference>
<dbReference type="PANTHER" id="PTHR30146">
    <property type="entry name" value="LACI-RELATED TRANSCRIPTIONAL REPRESSOR"/>
    <property type="match status" value="1"/>
</dbReference>
<keyword evidence="3" id="KW-0804">Transcription</keyword>
<evidence type="ECO:0000256" key="3">
    <source>
        <dbReference type="ARBA" id="ARBA00023163"/>
    </source>
</evidence>
<gene>
    <name evidence="6" type="ORF">J2S72_001494</name>
</gene>
<dbReference type="PRINTS" id="PR00036">
    <property type="entry name" value="HTHLACI"/>
</dbReference>
<dbReference type="InterPro" id="IPR046335">
    <property type="entry name" value="LacI/GalR-like_sensor"/>
</dbReference>
<dbReference type="PROSITE" id="PS00356">
    <property type="entry name" value="HTH_LACI_1"/>
    <property type="match status" value="1"/>
</dbReference>
<proteinExistence type="predicted"/>